<dbReference type="InterPro" id="IPR011701">
    <property type="entry name" value="MFS"/>
</dbReference>
<dbReference type="InterPro" id="IPR036259">
    <property type="entry name" value="MFS_trans_sf"/>
</dbReference>
<feature type="transmembrane region" description="Helical" evidence="7">
    <location>
        <begin position="150"/>
        <end position="171"/>
    </location>
</feature>
<evidence type="ECO:0000256" key="5">
    <source>
        <dbReference type="ARBA" id="ARBA00023136"/>
    </source>
</evidence>
<dbReference type="SUPFAM" id="SSF103473">
    <property type="entry name" value="MFS general substrate transporter"/>
    <property type="match status" value="1"/>
</dbReference>
<keyword evidence="10" id="KW-1185">Reference proteome</keyword>
<dbReference type="Pfam" id="PF07690">
    <property type="entry name" value="MFS_1"/>
    <property type="match status" value="1"/>
</dbReference>
<evidence type="ECO:0000256" key="3">
    <source>
        <dbReference type="ARBA" id="ARBA00022692"/>
    </source>
</evidence>
<dbReference type="EMBL" id="JAKNSF020000072">
    <property type="protein sequence ID" value="KAK7720844.1"/>
    <property type="molecule type" value="Genomic_DNA"/>
</dbReference>
<dbReference type="PANTHER" id="PTHR43791">
    <property type="entry name" value="PERMEASE-RELATED"/>
    <property type="match status" value="1"/>
</dbReference>
<feature type="transmembrane region" description="Helical" evidence="7">
    <location>
        <begin position="183"/>
        <end position="206"/>
    </location>
</feature>
<comment type="caution">
    <text evidence="9">The sequence shown here is derived from an EMBL/GenBank/DDBJ whole genome shotgun (WGS) entry which is preliminary data.</text>
</comment>
<feature type="transmembrane region" description="Helical" evidence="7">
    <location>
        <begin position="91"/>
        <end position="113"/>
    </location>
</feature>
<feature type="transmembrane region" description="Helical" evidence="7">
    <location>
        <begin position="53"/>
        <end position="71"/>
    </location>
</feature>
<dbReference type="InterPro" id="IPR020846">
    <property type="entry name" value="MFS_dom"/>
</dbReference>
<feature type="transmembrane region" description="Helical" evidence="7">
    <location>
        <begin position="293"/>
        <end position="318"/>
    </location>
</feature>
<comment type="subcellular location">
    <subcellularLocation>
        <location evidence="1">Membrane</location>
        <topology evidence="1">Multi-pass membrane protein</topology>
    </subcellularLocation>
</comment>
<feature type="transmembrane region" description="Helical" evidence="7">
    <location>
        <begin position="120"/>
        <end position="138"/>
    </location>
</feature>
<organism evidence="9 10">
    <name type="scientific">Diaporthe eres</name>
    <name type="common">Phomopsis oblonga</name>
    <dbReference type="NCBI Taxonomy" id="83184"/>
    <lineage>
        <taxon>Eukaryota</taxon>
        <taxon>Fungi</taxon>
        <taxon>Dikarya</taxon>
        <taxon>Ascomycota</taxon>
        <taxon>Pezizomycotina</taxon>
        <taxon>Sordariomycetes</taxon>
        <taxon>Sordariomycetidae</taxon>
        <taxon>Diaporthales</taxon>
        <taxon>Diaporthaceae</taxon>
        <taxon>Diaporthe</taxon>
        <taxon>Diaporthe eres species complex</taxon>
    </lineage>
</organism>
<keyword evidence="2" id="KW-0813">Transport</keyword>
<dbReference type="PANTHER" id="PTHR43791:SF5">
    <property type="entry name" value="MAJOR FACILITATOR SUPERFAMILY (MFS) PROFILE DOMAIN-CONTAINING PROTEIN"/>
    <property type="match status" value="1"/>
</dbReference>
<keyword evidence="4 7" id="KW-1133">Transmembrane helix</keyword>
<accession>A0ABR1NZ55</accession>
<evidence type="ECO:0000259" key="8">
    <source>
        <dbReference type="PROSITE" id="PS50850"/>
    </source>
</evidence>
<keyword evidence="3 7" id="KW-0812">Transmembrane</keyword>
<feature type="transmembrane region" description="Helical" evidence="7">
    <location>
        <begin position="380"/>
        <end position="401"/>
    </location>
</feature>
<evidence type="ECO:0000256" key="6">
    <source>
        <dbReference type="SAM" id="MobiDB-lite"/>
    </source>
</evidence>
<evidence type="ECO:0000256" key="7">
    <source>
        <dbReference type="SAM" id="Phobius"/>
    </source>
</evidence>
<reference evidence="9 10" key="1">
    <citation type="submission" date="2024-02" db="EMBL/GenBank/DDBJ databases">
        <title>De novo assembly and annotation of 12 fungi associated with fruit tree decline syndrome in Ontario, Canada.</title>
        <authorList>
            <person name="Sulman M."/>
            <person name="Ellouze W."/>
            <person name="Ilyukhin E."/>
        </authorList>
    </citation>
    <scope>NUCLEOTIDE SEQUENCE [LARGE SCALE GENOMIC DNA]</scope>
    <source>
        <strain evidence="9 10">M169</strain>
    </source>
</reference>
<proteinExistence type="predicted"/>
<sequence>MDPEKDPTPEVDSENDSFKPEQTHVEELRREQTHVDVDPAVHRKLNRKFDLHVIPFLFGIWLLAFIDRSNIGNAKIDGLTQDLGIATGTKFNIALLVFYIPYILVDVPSNWIIKRIRAGIYLPALITAWGLVSTFLGFTKSFGGLVAARLFLGAFEGGLLGGIIVYLAMFYRRHEMLWRMGMFYCAAPLSGAFGGLLATGLATIRYNGYNRWPWIFFIEGIITTVFGIICFFFMPHTPADAKFLTEEERVIAMARLKEDAHGATSVADVNEERFDWHWVRMAFKAPQTWFSSLIWFFLLVPLYSFSLFLPTIITGLGYTNPTTAQLFTVPPNLAAFVAVLLTSLLSDRIRARGPIMAAGNVLAIAGYIMLLVAKRAQVRYGGTFLVAVGVYPCSAMIMGWLSNNLAPHYVRATGVGFMIALANCAAFPATFIYLAKDAPNYTLGHSVSLGALVLCLITVCAQMAYCRWENGKREGGSRDYRINGEEDPYLLGHRHPAFRYTL</sequence>
<keyword evidence="5 7" id="KW-0472">Membrane</keyword>
<feature type="region of interest" description="Disordered" evidence="6">
    <location>
        <begin position="1"/>
        <end position="23"/>
    </location>
</feature>
<name>A0ABR1NZ55_DIAER</name>
<evidence type="ECO:0000256" key="4">
    <source>
        <dbReference type="ARBA" id="ARBA00022989"/>
    </source>
</evidence>
<feature type="transmembrane region" description="Helical" evidence="7">
    <location>
        <begin position="324"/>
        <end position="345"/>
    </location>
</feature>
<feature type="transmembrane region" description="Helical" evidence="7">
    <location>
        <begin position="357"/>
        <end position="374"/>
    </location>
</feature>
<dbReference type="Gene3D" id="1.20.1250.20">
    <property type="entry name" value="MFS general substrate transporter like domains"/>
    <property type="match status" value="2"/>
</dbReference>
<evidence type="ECO:0000313" key="10">
    <source>
        <dbReference type="Proteomes" id="UP001430848"/>
    </source>
</evidence>
<protein>
    <recommendedName>
        <fullName evidence="8">Major facilitator superfamily (MFS) profile domain-containing protein</fullName>
    </recommendedName>
</protein>
<gene>
    <name evidence="9" type="ORF">SLS63_009627</name>
</gene>
<feature type="domain" description="Major facilitator superfamily (MFS) profile" evidence="8">
    <location>
        <begin position="53"/>
        <end position="462"/>
    </location>
</feature>
<evidence type="ECO:0000256" key="2">
    <source>
        <dbReference type="ARBA" id="ARBA00022448"/>
    </source>
</evidence>
<dbReference type="Proteomes" id="UP001430848">
    <property type="component" value="Unassembled WGS sequence"/>
</dbReference>
<dbReference type="PROSITE" id="PS50850">
    <property type="entry name" value="MFS"/>
    <property type="match status" value="1"/>
</dbReference>
<feature type="transmembrane region" description="Helical" evidence="7">
    <location>
        <begin position="212"/>
        <end position="234"/>
    </location>
</feature>
<evidence type="ECO:0000256" key="1">
    <source>
        <dbReference type="ARBA" id="ARBA00004141"/>
    </source>
</evidence>
<feature type="transmembrane region" description="Helical" evidence="7">
    <location>
        <begin position="413"/>
        <end position="435"/>
    </location>
</feature>
<feature type="transmembrane region" description="Helical" evidence="7">
    <location>
        <begin position="447"/>
        <end position="468"/>
    </location>
</feature>
<evidence type="ECO:0000313" key="9">
    <source>
        <dbReference type="EMBL" id="KAK7720844.1"/>
    </source>
</evidence>